<keyword evidence="3" id="KW-1185">Reference proteome</keyword>
<evidence type="ECO:0000313" key="2">
    <source>
        <dbReference type="EMBL" id="KAI5351731.1"/>
    </source>
</evidence>
<dbReference type="AlphaFoldDB" id="A0AAD4ZPD3"/>
<dbReference type="PANTHER" id="PTHR47150">
    <property type="entry name" value="OS12G0169200 PROTEIN"/>
    <property type="match status" value="1"/>
</dbReference>
<protein>
    <submittedName>
        <fullName evidence="2">Uncharacterized protein</fullName>
    </submittedName>
</protein>
<gene>
    <name evidence="2" type="ORF">L3X38_004622</name>
</gene>
<proteinExistence type="predicted"/>
<dbReference type="EMBL" id="JAJFAZ020000001">
    <property type="protein sequence ID" value="KAI5351731.1"/>
    <property type="molecule type" value="Genomic_DNA"/>
</dbReference>
<organism evidence="2 3">
    <name type="scientific">Prunus dulcis</name>
    <name type="common">Almond</name>
    <name type="synonym">Amygdalus dulcis</name>
    <dbReference type="NCBI Taxonomy" id="3755"/>
    <lineage>
        <taxon>Eukaryota</taxon>
        <taxon>Viridiplantae</taxon>
        <taxon>Streptophyta</taxon>
        <taxon>Embryophyta</taxon>
        <taxon>Tracheophyta</taxon>
        <taxon>Spermatophyta</taxon>
        <taxon>Magnoliopsida</taxon>
        <taxon>eudicotyledons</taxon>
        <taxon>Gunneridae</taxon>
        <taxon>Pentapetalae</taxon>
        <taxon>rosids</taxon>
        <taxon>fabids</taxon>
        <taxon>Rosales</taxon>
        <taxon>Rosaceae</taxon>
        <taxon>Amygdaloideae</taxon>
        <taxon>Amygdaleae</taxon>
        <taxon>Prunus</taxon>
    </lineage>
</organism>
<feature type="coiled-coil region" evidence="1">
    <location>
        <begin position="1"/>
        <end position="33"/>
    </location>
</feature>
<name>A0AAD4ZPD3_PRUDU</name>
<evidence type="ECO:0000256" key="1">
    <source>
        <dbReference type="SAM" id="Coils"/>
    </source>
</evidence>
<comment type="caution">
    <text evidence="2">The sequence shown here is derived from an EMBL/GenBank/DDBJ whole genome shotgun (WGS) entry which is preliminary data.</text>
</comment>
<sequence length="170" mass="20338">MSNLRRCLERHEREIKDRRRRRAEEKRMQQEEDEQVAMAMGLLNLESQGRHGDSQVGRGPNMDIYRHSRGKNLLEDYFIPNFVYFNVDFQGRYRMQPHLFNKFMHDVCNYDACFVQKYDAVGVLGLLPEEKLIVVIRMLAYGLFADQVDEIGRMRKSITDRTRPNFRFEI</sequence>
<dbReference type="PANTHER" id="PTHR47150:SF5">
    <property type="entry name" value="OS07G0546750 PROTEIN"/>
    <property type="match status" value="1"/>
</dbReference>
<accession>A0AAD4ZPD3</accession>
<dbReference type="Proteomes" id="UP001054821">
    <property type="component" value="Chromosome 1"/>
</dbReference>
<keyword evidence="1" id="KW-0175">Coiled coil</keyword>
<evidence type="ECO:0000313" key="3">
    <source>
        <dbReference type="Proteomes" id="UP001054821"/>
    </source>
</evidence>
<reference evidence="2 3" key="1">
    <citation type="journal article" date="2022" name="G3 (Bethesda)">
        <title>Whole-genome sequence and methylome profiling of the almond [Prunus dulcis (Mill.) D.A. Webb] cultivar 'Nonpareil'.</title>
        <authorList>
            <person name="D'Amico-Willman K.M."/>
            <person name="Ouma W.Z."/>
            <person name="Meulia T."/>
            <person name="Sideli G.M."/>
            <person name="Gradziel T.M."/>
            <person name="Fresnedo-Ramirez J."/>
        </authorList>
    </citation>
    <scope>NUCLEOTIDE SEQUENCE [LARGE SCALE GENOMIC DNA]</scope>
    <source>
        <strain evidence="2">Clone GOH B32 T37-40</strain>
    </source>
</reference>